<evidence type="ECO:0000259" key="8">
    <source>
        <dbReference type="PROSITE" id="PS50048"/>
    </source>
</evidence>
<dbReference type="GO" id="GO:0008270">
    <property type="term" value="F:zinc ion binding"/>
    <property type="evidence" value="ECO:0007669"/>
    <property type="project" value="InterPro"/>
</dbReference>
<sequence>MRTDMSEMVATSIQSPVEGLNGTQPRKRPRPVISCLRCREKKLKCDRVTPCENCAKAGCPADCVYNQGSNSISKAKRIRLRSTPIDQQCAPRGESGGGAAIGIIEDLQQRVLRLEERLALGSRIANTDLDEDASVLQISNDARPCEVISESDVARPNIGTLVVKGTRTRYHGQNTRISLLSQFPQAKEFIAQCSENSTIVGLAREVQFLLGKLPRQLDSPASTVDDKCQPEVVQLRASLPAKGICDRLLRIYTDNFEKVYRIIHVPSFLREYAQFWTEPDHECYQSSSAFIPQLTAICTISLALDGQRTKMDDSTLWQYLDGPATTLIELWLQNLTRKRRTELSTLQVETLLLLSRRLRLVPAEELWKATGTLIRSAMVMGLHLNLTKCTELSVFQAQVRRRLWITIVEMDLEASIACGMPVMTSPHDVGPPPANVNDSDLDESTPELPPERGLSELTDSLYQVSLATSLADRLRAMSIVRIAREQSDLSELVRHGDKIVEHLRQIPHPLKLEEAHMDEENPAKLLNCVLLDVYTRRPLLCLYRPVVLGDPRDDPVFPDICRMSLESSLAILSYQDTFDPSVADPELCNLGAYWDLFQIFCKNDILRDALSVCGYIKQSSKRNIFDSQQSGHIALGGSMHSKASLTRIVENTLDSLTARISEAGSNPKDVLLLAVVLQSVRAHGATQAQEERMSQGASKALSACRQHLLPAVAEGSFGMNLADFAQMLPTTQPMFTPDGQGSFTPSAQLHLPVDFLAQSSALAMEFGNFHGDPFIFGDDSLSWNG</sequence>
<dbReference type="GO" id="GO:0005634">
    <property type="term" value="C:nucleus"/>
    <property type="evidence" value="ECO:0007669"/>
    <property type="project" value="TreeGrafter"/>
</dbReference>
<reference evidence="9 10" key="1">
    <citation type="submission" date="2019-04" db="EMBL/GenBank/DDBJ databases">
        <title>Friends and foes A comparative genomics study of 23 Aspergillus species from section Flavi.</title>
        <authorList>
            <consortium name="DOE Joint Genome Institute"/>
            <person name="Kjaerbolling I."/>
            <person name="Vesth T."/>
            <person name="Frisvad J.C."/>
            <person name="Nybo J.L."/>
            <person name="Theobald S."/>
            <person name="Kildgaard S."/>
            <person name="Isbrandt T."/>
            <person name="Kuo A."/>
            <person name="Sato A."/>
            <person name="Lyhne E.K."/>
            <person name="Kogle M.E."/>
            <person name="Wiebenga A."/>
            <person name="Kun R.S."/>
            <person name="Lubbers R.J."/>
            <person name="Makela M.R."/>
            <person name="Barry K."/>
            <person name="Chovatia M."/>
            <person name="Clum A."/>
            <person name="Daum C."/>
            <person name="Haridas S."/>
            <person name="He G."/>
            <person name="LaButti K."/>
            <person name="Lipzen A."/>
            <person name="Mondo S."/>
            <person name="Riley R."/>
            <person name="Salamov A."/>
            <person name="Simmons B.A."/>
            <person name="Magnuson J.K."/>
            <person name="Henrissat B."/>
            <person name="Mortensen U.H."/>
            <person name="Larsen T.O."/>
            <person name="Devries R.P."/>
            <person name="Grigoriev I.V."/>
            <person name="Machida M."/>
            <person name="Baker S.E."/>
            <person name="Andersen M.R."/>
        </authorList>
    </citation>
    <scope>NUCLEOTIDE SEQUENCE [LARGE SCALE GENOMIC DNA]</scope>
    <source>
        <strain evidence="9 10">CBS 117626</strain>
    </source>
</reference>
<evidence type="ECO:0000256" key="7">
    <source>
        <dbReference type="SAM" id="MobiDB-lite"/>
    </source>
</evidence>
<keyword evidence="6" id="KW-0539">Nucleus</keyword>
<proteinExistence type="predicted"/>
<dbReference type="Gene3D" id="4.10.240.10">
    <property type="entry name" value="Zn(2)-C6 fungal-type DNA-binding domain"/>
    <property type="match status" value="1"/>
</dbReference>
<accession>A0A5N6UMQ6</accession>
<dbReference type="Pfam" id="PF00172">
    <property type="entry name" value="Zn_clus"/>
    <property type="match status" value="1"/>
</dbReference>
<dbReference type="OrthoDB" id="5414787at2759"/>
<keyword evidence="1" id="KW-0479">Metal-binding</keyword>
<dbReference type="InterPro" id="IPR036864">
    <property type="entry name" value="Zn2-C6_fun-type_DNA-bd_sf"/>
</dbReference>
<dbReference type="SMART" id="SM00906">
    <property type="entry name" value="Fungal_trans"/>
    <property type="match status" value="1"/>
</dbReference>
<feature type="region of interest" description="Disordered" evidence="7">
    <location>
        <begin position="424"/>
        <end position="451"/>
    </location>
</feature>
<evidence type="ECO:0000313" key="10">
    <source>
        <dbReference type="Proteomes" id="UP000326950"/>
    </source>
</evidence>
<gene>
    <name evidence="9" type="ORF">BDV40DRAFT_272184</name>
</gene>
<dbReference type="Proteomes" id="UP000326950">
    <property type="component" value="Unassembled WGS sequence"/>
</dbReference>
<dbReference type="InterPro" id="IPR007219">
    <property type="entry name" value="XnlR_reg_dom"/>
</dbReference>
<name>A0A5N6UMQ6_ASPTM</name>
<dbReference type="GO" id="GO:0006351">
    <property type="term" value="P:DNA-templated transcription"/>
    <property type="evidence" value="ECO:0007669"/>
    <property type="project" value="InterPro"/>
</dbReference>
<dbReference type="GO" id="GO:0001228">
    <property type="term" value="F:DNA-binding transcription activator activity, RNA polymerase II-specific"/>
    <property type="evidence" value="ECO:0007669"/>
    <property type="project" value="TreeGrafter"/>
</dbReference>
<dbReference type="Pfam" id="PF04082">
    <property type="entry name" value="Fungal_trans"/>
    <property type="match status" value="1"/>
</dbReference>
<dbReference type="CDD" id="cd12148">
    <property type="entry name" value="fungal_TF_MHR"/>
    <property type="match status" value="1"/>
</dbReference>
<dbReference type="CDD" id="cd00067">
    <property type="entry name" value="GAL4"/>
    <property type="match status" value="1"/>
</dbReference>
<dbReference type="GO" id="GO:0000978">
    <property type="term" value="F:RNA polymerase II cis-regulatory region sequence-specific DNA binding"/>
    <property type="evidence" value="ECO:0007669"/>
    <property type="project" value="TreeGrafter"/>
</dbReference>
<dbReference type="PROSITE" id="PS00463">
    <property type="entry name" value="ZN2_CY6_FUNGAL_1"/>
    <property type="match status" value="1"/>
</dbReference>
<dbReference type="InterPro" id="IPR051430">
    <property type="entry name" value="Fungal_TF_Env_Response"/>
</dbReference>
<protein>
    <recommendedName>
        <fullName evidence="8">Zn(2)-C6 fungal-type domain-containing protein</fullName>
    </recommendedName>
</protein>
<evidence type="ECO:0000256" key="3">
    <source>
        <dbReference type="ARBA" id="ARBA00023015"/>
    </source>
</evidence>
<keyword evidence="3" id="KW-0805">Transcription regulation</keyword>
<organism evidence="9 10">
    <name type="scientific">Aspergillus tamarii</name>
    <dbReference type="NCBI Taxonomy" id="41984"/>
    <lineage>
        <taxon>Eukaryota</taxon>
        <taxon>Fungi</taxon>
        <taxon>Dikarya</taxon>
        <taxon>Ascomycota</taxon>
        <taxon>Pezizomycotina</taxon>
        <taxon>Eurotiomycetes</taxon>
        <taxon>Eurotiomycetidae</taxon>
        <taxon>Eurotiales</taxon>
        <taxon>Aspergillaceae</taxon>
        <taxon>Aspergillus</taxon>
        <taxon>Aspergillus subgen. Circumdati</taxon>
    </lineage>
</organism>
<evidence type="ECO:0000256" key="6">
    <source>
        <dbReference type="ARBA" id="ARBA00023242"/>
    </source>
</evidence>
<keyword evidence="5" id="KW-0804">Transcription</keyword>
<dbReference type="InterPro" id="IPR001138">
    <property type="entry name" value="Zn2Cys6_DnaBD"/>
</dbReference>
<dbReference type="PROSITE" id="PS50048">
    <property type="entry name" value="ZN2_CY6_FUNGAL_2"/>
    <property type="match status" value="1"/>
</dbReference>
<dbReference type="EMBL" id="ML738668">
    <property type="protein sequence ID" value="KAE8159780.1"/>
    <property type="molecule type" value="Genomic_DNA"/>
</dbReference>
<keyword evidence="10" id="KW-1185">Reference proteome</keyword>
<dbReference type="AlphaFoldDB" id="A0A5N6UMQ6"/>
<evidence type="ECO:0000256" key="5">
    <source>
        <dbReference type="ARBA" id="ARBA00023163"/>
    </source>
</evidence>
<keyword evidence="2" id="KW-0862">Zinc</keyword>
<evidence type="ECO:0000256" key="2">
    <source>
        <dbReference type="ARBA" id="ARBA00022833"/>
    </source>
</evidence>
<dbReference type="PANTHER" id="PTHR31944">
    <property type="entry name" value="HEME-RESPONSIVE ZINC FINGER TRANSCRIPTION FACTOR HAP1"/>
    <property type="match status" value="1"/>
</dbReference>
<evidence type="ECO:0000256" key="4">
    <source>
        <dbReference type="ARBA" id="ARBA00023125"/>
    </source>
</evidence>
<dbReference type="SUPFAM" id="SSF57701">
    <property type="entry name" value="Zn2/Cys6 DNA-binding domain"/>
    <property type="match status" value="1"/>
</dbReference>
<dbReference type="PANTHER" id="PTHR31944:SF131">
    <property type="entry name" value="HEME-RESPONSIVE ZINC FINGER TRANSCRIPTION FACTOR HAP1"/>
    <property type="match status" value="1"/>
</dbReference>
<dbReference type="SMART" id="SM00066">
    <property type="entry name" value="GAL4"/>
    <property type="match status" value="1"/>
</dbReference>
<evidence type="ECO:0000313" key="9">
    <source>
        <dbReference type="EMBL" id="KAE8159780.1"/>
    </source>
</evidence>
<feature type="domain" description="Zn(2)-C6 fungal-type" evidence="8">
    <location>
        <begin position="34"/>
        <end position="65"/>
    </location>
</feature>
<evidence type="ECO:0000256" key="1">
    <source>
        <dbReference type="ARBA" id="ARBA00022723"/>
    </source>
</evidence>
<keyword evidence="4" id="KW-0238">DNA-binding</keyword>